<evidence type="ECO:0000256" key="1">
    <source>
        <dbReference type="PROSITE-ProRule" id="PRU00169"/>
    </source>
</evidence>
<reference evidence="3 4" key="1">
    <citation type="submission" date="2017-03" db="EMBL/GenBank/DDBJ databases">
        <title>Pseudomonas azotoformans: Salt tolerant bacteria having multiple plant growth promoting attributes.</title>
        <authorList>
            <person name="Srivastava A.K."/>
            <person name="Sharma A."/>
            <person name="Srivastava A.K."/>
            <person name="Jamali H."/>
            <person name="Yadav J."/>
            <person name="Srivastava R."/>
            <person name="Kashyap P.L."/>
            <person name="Chakdar H."/>
            <person name="Saxena A.K."/>
        </authorList>
    </citation>
    <scope>NUCLEOTIDE SEQUENCE [LARGE SCALE GENOMIC DNA]</scope>
    <source>
        <strain evidence="3 4">SC 14</strain>
    </source>
</reference>
<dbReference type="InterPro" id="IPR001789">
    <property type="entry name" value="Sig_transdc_resp-reg_receiver"/>
</dbReference>
<evidence type="ECO:0000313" key="4">
    <source>
        <dbReference type="Proteomes" id="UP000290481"/>
    </source>
</evidence>
<feature type="domain" description="Response regulatory" evidence="2">
    <location>
        <begin position="2"/>
        <end position="128"/>
    </location>
</feature>
<name>A0A4Q0HTT3_PSEAZ</name>
<dbReference type="GO" id="GO:0000160">
    <property type="term" value="P:phosphorelay signal transduction system"/>
    <property type="evidence" value="ECO:0007669"/>
    <property type="project" value="InterPro"/>
</dbReference>
<dbReference type="EMBL" id="MZZJ01000005">
    <property type="protein sequence ID" value="RXE52671.1"/>
    <property type="molecule type" value="Genomic_DNA"/>
</dbReference>
<accession>A0A4Q0HTT3</accession>
<feature type="modified residue" description="4-aspartylphosphate" evidence="1">
    <location>
        <position position="53"/>
    </location>
</feature>
<dbReference type="Proteomes" id="UP000290481">
    <property type="component" value="Unassembled WGS sequence"/>
</dbReference>
<gene>
    <name evidence="3" type="ORF">B4O85_15090</name>
</gene>
<evidence type="ECO:0000259" key="2">
    <source>
        <dbReference type="PROSITE" id="PS50110"/>
    </source>
</evidence>
<organism evidence="3 4">
    <name type="scientific">Pseudomonas azotoformans</name>
    <dbReference type="NCBI Taxonomy" id="47878"/>
    <lineage>
        <taxon>Bacteria</taxon>
        <taxon>Pseudomonadati</taxon>
        <taxon>Pseudomonadota</taxon>
        <taxon>Gammaproteobacteria</taxon>
        <taxon>Pseudomonadales</taxon>
        <taxon>Pseudomonadaceae</taxon>
        <taxon>Pseudomonas</taxon>
    </lineage>
</organism>
<dbReference type="InterPro" id="IPR011006">
    <property type="entry name" value="CheY-like_superfamily"/>
</dbReference>
<proteinExistence type="predicted"/>
<protein>
    <recommendedName>
        <fullName evidence="2">Response regulatory domain-containing protein</fullName>
    </recommendedName>
</protein>
<dbReference type="SUPFAM" id="SSF52172">
    <property type="entry name" value="CheY-like"/>
    <property type="match status" value="1"/>
</dbReference>
<evidence type="ECO:0000313" key="3">
    <source>
        <dbReference type="EMBL" id="RXE52671.1"/>
    </source>
</evidence>
<dbReference type="Pfam" id="PF00072">
    <property type="entry name" value="Response_reg"/>
    <property type="match status" value="1"/>
</dbReference>
<dbReference type="Gene3D" id="3.40.50.2300">
    <property type="match status" value="1"/>
</dbReference>
<sequence>MKILIVEDDDYKLERIKAFAKGEFDSVVMTTSDNLKVALEAIAEDSYDLIFVDMAIPSHPTMAGQGTPVPFNTGGLSVLMELAALNRKDPCIIITQYPDIEISGEYIPLSQVKEKLPLLLECEVMACIFYDEDNDVWQNELTAVFKDVKL</sequence>
<keyword evidence="1" id="KW-0597">Phosphoprotein</keyword>
<comment type="caution">
    <text evidence="3">The sequence shown here is derived from an EMBL/GenBank/DDBJ whole genome shotgun (WGS) entry which is preliminary data.</text>
</comment>
<dbReference type="PROSITE" id="PS50110">
    <property type="entry name" value="RESPONSE_REGULATORY"/>
    <property type="match status" value="1"/>
</dbReference>
<dbReference type="RefSeq" id="WP_087715996.1">
    <property type="nucleotide sequence ID" value="NZ_MZZJ01000005.1"/>
</dbReference>
<dbReference type="AlphaFoldDB" id="A0A4Q0HTT3"/>